<proteinExistence type="inferred from homology"/>
<dbReference type="HOGENOM" id="CLU_013985_41_3_10"/>
<dbReference type="Proteomes" id="UP000005631">
    <property type="component" value="Chromosome"/>
</dbReference>
<dbReference type="PROSITE" id="PS51186">
    <property type="entry name" value="GNAT"/>
    <property type="match status" value="1"/>
</dbReference>
<dbReference type="eggNOG" id="COG0456">
    <property type="taxonomic scope" value="Bacteria"/>
</dbReference>
<organism evidence="5 6">
    <name type="scientific">Owenweeksia hongkongensis (strain DSM 17368 / CIP 108786 / JCM 12287 / NRRL B-23963 / UST20020801)</name>
    <dbReference type="NCBI Taxonomy" id="926562"/>
    <lineage>
        <taxon>Bacteria</taxon>
        <taxon>Pseudomonadati</taxon>
        <taxon>Bacteroidota</taxon>
        <taxon>Flavobacteriia</taxon>
        <taxon>Flavobacteriales</taxon>
        <taxon>Owenweeksiaceae</taxon>
        <taxon>Owenweeksia</taxon>
    </lineage>
</organism>
<keyword evidence="2 5" id="KW-0808">Transferase</keyword>
<keyword evidence="3" id="KW-0012">Acyltransferase</keyword>
<evidence type="ECO:0000256" key="3">
    <source>
        <dbReference type="ARBA" id="ARBA00023315"/>
    </source>
</evidence>
<evidence type="ECO:0000259" key="4">
    <source>
        <dbReference type="PROSITE" id="PS51186"/>
    </source>
</evidence>
<evidence type="ECO:0000256" key="2">
    <source>
        <dbReference type="ARBA" id="ARBA00022679"/>
    </source>
</evidence>
<dbReference type="CDD" id="cd04301">
    <property type="entry name" value="NAT_SF"/>
    <property type="match status" value="1"/>
</dbReference>
<dbReference type="FunFam" id="3.40.630.30:FF:000064">
    <property type="entry name" value="GNAT family acetyltransferase"/>
    <property type="match status" value="1"/>
</dbReference>
<name>G8R013_OWEHD</name>
<dbReference type="GO" id="GO:0008080">
    <property type="term" value="F:N-acetyltransferase activity"/>
    <property type="evidence" value="ECO:0007669"/>
    <property type="project" value="UniProtKB-ARBA"/>
</dbReference>
<evidence type="ECO:0000313" key="6">
    <source>
        <dbReference type="Proteomes" id="UP000005631"/>
    </source>
</evidence>
<reference evidence="5 6" key="1">
    <citation type="journal article" date="2012" name="Stand. Genomic Sci.">
        <title>Genome sequence of the orange-pigmented seawater bacterium Owenweeksia hongkongensis type strain (UST20020801(T)).</title>
        <authorList>
            <person name="Riedel T."/>
            <person name="Held B."/>
            <person name="Nolan M."/>
            <person name="Lucas S."/>
            <person name="Lapidus A."/>
            <person name="Tice H."/>
            <person name="Del Rio T.G."/>
            <person name="Cheng J.F."/>
            <person name="Han C."/>
            <person name="Tapia R."/>
            <person name="Goodwin L.A."/>
            <person name="Pitluck S."/>
            <person name="Liolios K."/>
            <person name="Mavromatis K."/>
            <person name="Pagani I."/>
            <person name="Ivanova N."/>
            <person name="Mikhailova N."/>
            <person name="Pati A."/>
            <person name="Chen A."/>
            <person name="Palaniappan K."/>
            <person name="Rohde M."/>
            <person name="Tindall B.J."/>
            <person name="Detter J.C."/>
            <person name="Goker M."/>
            <person name="Woyke T."/>
            <person name="Bristow J."/>
            <person name="Eisen J.A."/>
            <person name="Markowitz V."/>
            <person name="Hugenholtz P."/>
            <person name="Klenk H.P."/>
            <person name="Kyrpides N.C."/>
        </authorList>
    </citation>
    <scope>NUCLEOTIDE SEQUENCE</scope>
    <source>
        <strain evidence="6">DSM 17368 / JCM 12287 / NRRL B-23963</strain>
    </source>
</reference>
<protein>
    <submittedName>
        <fullName evidence="5">Acetyltransferase, N-acetylglutamate synthase</fullName>
    </submittedName>
</protein>
<dbReference type="SUPFAM" id="SSF55729">
    <property type="entry name" value="Acyl-CoA N-acyltransferases (Nat)"/>
    <property type="match status" value="1"/>
</dbReference>
<dbReference type="InterPro" id="IPR016181">
    <property type="entry name" value="Acyl_CoA_acyltransferase"/>
</dbReference>
<dbReference type="EMBL" id="CP003156">
    <property type="protein sequence ID" value="AEV32653.1"/>
    <property type="molecule type" value="Genomic_DNA"/>
</dbReference>
<feature type="domain" description="N-acetyltransferase" evidence="4">
    <location>
        <begin position="4"/>
        <end position="150"/>
    </location>
</feature>
<dbReference type="AlphaFoldDB" id="G8R013"/>
<dbReference type="Pfam" id="PF00583">
    <property type="entry name" value="Acetyltransf_1"/>
    <property type="match status" value="1"/>
</dbReference>
<comment type="similarity">
    <text evidence="1">Belongs to the acetyltransferase family.</text>
</comment>
<dbReference type="PANTHER" id="PTHR10545">
    <property type="entry name" value="DIAMINE N-ACETYLTRANSFERASE"/>
    <property type="match status" value="1"/>
</dbReference>
<dbReference type="InterPro" id="IPR051016">
    <property type="entry name" value="Diverse_Substrate_AcTransf"/>
</dbReference>
<dbReference type="STRING" id="926562.Oweho_1665"/>
<sequence>MIDFTIRKGEEKDIPALMQHIHDLAEFEKMPEEVDVTTETLLADWKDHKAYDFLVAELEGEVVGVSLYYPRYSTWKGRCFYLEDLIVQPHLRGNGIGLALLNATADEARKAGAIRLDWQVLDWNEDAVRFYERIGAHIEKEWWNCKWRIG</sequence>
<dbReference type="PANTHER" id="PTHR10545:SF29">
    <property type="entry name" value="GH14572P-RELATED"/>
    <property type="match status" value="1"/>
</dbReference>
<dbReference type="Gene3D" id="3.40.630.30">
    <property type="match status" value="1"/>
</dbReference>
<gene>
    <name evidence="5" type="ordered locus">Oweho_1665</name>
</gene>
<dbReference type="KEGG" id="oho:Oweho_1665"/>
<dbReference type="RefSeq" id="WP_014202009.1">
    <property type="nucleotide sequence ID" value="NC_016599.1"/>
</dbReference>
<keyword evidence="6" id="KW-1185">Reference proteome</keyword>
<accession>G8R013</accession>
<evidence type="ECO:0000313" key="5">
    <source>
        <dbReference type="EMBL" id="AEV32653.1"/>
    </source>
</evidence>
<dbReference type="InterPro" id="IPR000182">
    <property type="entry name" value="GNAT_dom"/>
</dbReference>
<evidence type="ECO:0000256" key="1">
    <source>
        <dbReference type="ARBA" id="ARBA00008694"/>
    </source>
</evidence>